<keyword evidence="4" id="KW-1185">Reference proteome</keyword>
<dbReference type="Proteomes" id="UP000747110">
    <property type="component" value="Unassembled WGS sequence"/>
</dbReference>
<feature type="compositionally biased region" description="Basic and acidic residues" evidence="1">
    <location>
        <begin position="194"/>
        <end position="208"/>
    </location>
</feature>
<comment type="caution">
    <text evidence="2">The sequence shown here is derived from an EMBL/GenBank/DDBJ whole genome shotgun (WGS) entry which is preliminary data.</text>
</comment>
<evidence type="ECO:0000313" key="2">
    <source>
        <dbReference type="EMBL" id="GIL76475.1"/>
    </source>
</evidence>
<feature type="compositionally biased region" description="Polar residues" evidence="1">
    <location>
        <begin position="149"/>
        <end position="158"/>
    </location>
</feature>
<reference evidence="2" key="1">
    <citation type="journal article" date="2021" name="Proc. Natl. Acad. Sci. U.S.A.">
        <title>Three genomes in the algal genus Volvox reveal the fate of a haploid sex-determining region after a transition to homothallism.</title>
        <authorList>
            <person name="Yamamoto K."/>
            <person name="Hamaji T."/>
            <person name="Kawai-Toyooka H."/>
            <person name="Matsuzaki R."/>
            <person name="Takahashi F."/>
            <person name="Nishimura Y."/>
            <person name="Kawachi M."/>
            <person name="Noguchi H."/>
            <person name="Minakuchi Y."/>
            <person name="Umen J.G."/>
            <person name="Toyoda A."/>
            <person name="Nozaki H."/>
        </authorList>
    </citation>
    <scope>NUCLEOTIDE SEQUENCE</scope>
    <source>
        <strain evidence="3">NIES-3785</strain>
        <strain evidence="2">NIES-3786</strain>
    </source>
</reference>
<protein>
    <recommendedName>
        <fullName evidence="5">Membrane protein insertion efficiency factor</fullName>
    </recommendedName>
</protein>
<feature type="region of interest" description="Disordered" evidence="1">
    <location>
        <begin position="145"/>
        <end position="221"/>
    </location>
</feature>
<dbReference type="PANTHER" id="PTHR33383:SF1">
    <property type="entry name" value="MEMBRANE PROTEIN INSERTION EFFICIENCY FACTOR-RELATED"/>
    <property type="match status" value="1"/>
</dbReference>
<evidence type="ECO:0000313" key="3">
    <source>
        <dbReference type="EMBL" id="GIM01183.1"/>
    </source>
</evidence>
<dbReference type="OrthoDB" id="548326at2759"/>
<dbReference type="PANTHER" id="PTHR33383">
    <property type="entry name" value="MEMBRANE PROTEIN INSERTION EFFICIENCY FACTOR-RELATED"/>
    <property type="match status" value="1"/>
</dbReference>
<dbReference type="EMBL" id="BNCP01000008">
    <property type="protein sequence ID" value="GIL76475.1"/>
    <property type="molecule type" value="Genomic_DNA"/>
</dbReference>
<dbReference type="AlphaFoldDB" id="A0A8J4FHF8"/>
<evidence type="ECO:0000256" key="1">
    <source>
        <dbReference type="SAM" id="MobiDB-lite"/>
    </source>
</evidence>
<sequence length="331" mass="34931">MFSAKVNVLVSCPSRRSCSLRGPLGASLCRNCWQSVFKIYRPGSATESLHMTHGAWPLLRPLQLGDDGGDDGGCGPIPALAEMGSQKRWPCWSRSGSGCVAASPCDLISVTDACEDVAVAMATAAIGPYTARMADVRIGGHSGWGQLSAARSRNSRSQLHTRRAGSGTAATSGDGRDSDPDSSLAPSTPGEAGVPEKEAKGEGQREESVQPGSEDADPPPSLGVRAALALLGFYRGVLSPLMPSTCRFLPTCSVYSIESYKKFGVARGTVLTAWRLLRCNPWGGRGYDPPAWPPVGLGAIYRYPYTPEISVVLGLAAAYWLVASTLESFSF</sequence>
<dbReference type="InterPro" id="IPR002696">
    <property type="entry name" value="Membr_insert_effic_factor_YidD"/>
</dbReference>
<evidence type="ECO:0000313" key="4">
    <source>
        <dbReference type="Proteomes" id="UP000747110"/>
    </source>
</evidence>
<gene>
    <name evidence="2" type="ORF">Vretifemale_6158</name>
    <name evidence="3" type="ORF">Vretimale_6012</name>
</gene>
<feature type="compositionally biased region" description="Low complexity" evidence="1">
    <location>
        <begin position="164"/>
        <end position="173"/>
    </location>
</feature>
<dbReference type="Pfam" id="PF01809">
    <property type="entry name" value="YidD"/>
    <property type="match status" value="1"/>
</dbReference>
<name>A0A8J4FHF8_9CHLO</name>
<dbReference type="HAMAP" id="MF_00386">
    <property type="entry name" value="UPF0161_YidD"/>
    <property type="match status" value="1"/>
</dbReference>
<dbReference type="EMBL" id="BNCQ01000008">
    <property type="protein sequence ID" value="GIM01183.1"/>
    <property type="molecule type" value="Genomic_DNA"/>
</dbReference>
<dbReference type="Proteomes" id="UP000722791">
    <property type="component" value="Unassembled WGS sequence"/>
</dbReference>
<evidence type="ECO:0008006" key="5">
    <source>
        <dbReference type="Google" id="ProtNLM"/>
    </source>
</evidence>
<dbReference type="NCBIfam" id="TIGR00278">
    <property type="entry name" value="membrane protein insertion efficiency factor YidD"/>
    <property type="match status" value="1"/>
</dbReference>
<organism evidence="2 4">
    <name type="scientific">Volvox reticuliferus</name>
    <dbReference type="NCBI Taxonomy" id="1737510"/>
    <lineage>
        <taxon>Eukaryota</taxon>
        <taxon>Viridiplantae</taxon>
        <taxon>Chlorophyta</taxon>
        <taxon>core chlorophytes</taxon>
        <taxon>Chlorophyceae</taxon>
        <taxon>CS clade</taxon>
        <taxon>Chlamydomonadales</taxon>
        <taxon>Volvocaceae</taxon>
        <taxon>Volvox</taxon>
    </lineage>
</organism>
<accession>A0A8J4FHF8</accession>
<proteinExistence type="inferred from homology"/>
<dbReference type="SMART" id="SM01234">
    <property type="entry name" value="Haemolytic"/>
    <property type="match status" value="1"/>
</dbReference>